<sequence length="227" mass="24910">MSLLAPRFFVPLLLPFPPEPPPPLVFLQDLPVACSSCDLPDSHVPPDPPDLLPSMCHFLSSAAPATPLSACSYEGLVLGVIQLLLALACSILAPQTTCLMVPRFMVIRYPNAQDYILSFYLQLETHPTCDTHIPCGLTGSSLSLSRSFTHEGSVNPKLRQALEEASEDGLFEFLLCDFASVTSPGFHVTIPPRLRQPRPPMTGIPPSSLREERVREINQALNWILKV</sequence>
<name>A0A3P6GSD4_BRAOL</name>
<reference evidence="1" key="1">
    <citation type="submission" date="2018-11" db="EMBL/GenBank/DDBJ databases">
        <authorList>
            <consortium name="Genoscope - CEA"/>
            <person name="William W."/>
        </authorList>
    </citation>
    <scope>NUCLEOTIDE SEQUENCE</scope>
</reference>
<gene>
    <name evidence="1" type="ORF">BOLC6T36437H</name>
</gene>
<proteinExistence type="predicted"/>
<protein>
    <submittedName>
        <fullName evidence="1">Uncharacterized protein</fullName>
    </submittedName>
</protein>
<accession>A0A3P6GSD4</accession>
<organism evidence="1">
    <name type="scientific">Brassica oleracea</name>
    <name type="common">Wild cabbage</name>
    <dbReference type="NCBI Taxonomy" id="3712"/>
    <lineage>
        <taxon>Eukaryota</taxon>
        <taxon>Viridiplantae</taxon>
        <taxon>Streptophyta</taxon>
        <taxon>Embryophyta</taxon>
        <taxon>Tracheophyta</taxon>
        <taxon>Spermatophyta</taxon>
        <taxon>Magnoliopsida</taxon>
        <taxon>eudicotyledons</taxon>
        <taxon>Gunneridae</taxon>
        <taxon>Pentapetalae</taxon>
        <taxon>rosids</taxon>
        <taxon>malvids</taxon>
        <taxon>Brassicales</taxon>
        <taxon>Brassicaceae</taxon>
        <taxon>Brassiceae</taxon>
        <taxon>Brassica</taxon>
    </lineage>
</organism>
<dbReference type="EMBL" id="LR031880">
    <property type="protein sequence ID" value="VDD60984.1"/>
    <property type="molecule type" value="Genomic_DNA"/>
</dbReference>
<dbReference type="AlphaFoldDB" id="A0A3P6GSD4"/>
<evidence type="ECO:0000313" key="1">
    <source>
        <dbReference type="EMBL" id="VDD60984.1"/>
    </source>
</evidence>